<dbReference type="InterPro" id="IPR054514">
    <property type="entry name" value="RhiE-like_linker"/>
</dbReference>
<dbReference type="PROSITE" id="PS50075">
    <property type="entry name" value="CARRIER"/>
    <property type="match status" value="2"/>
</dbReference>
<feature type="domain" description="Ketosynthase family 3 (KS3)" evidence="10">
    <location>
        <begin position="1891"/>
        <end position="2305"/>
    </location>
</feature>
<evidence type="ECO:0000256" key="3">
    <source>
        <dbReference type="ARBA" id="ARBA00022450"/>
    </source>
</evidence>
<dbReference type="Pfam" id="PF00550">
    <property type="entry name" value="PP-binding"/>
    <property type="match status" value="3"/>
</dbReference>
<evidence type="ECO:0000259" key="10">
    <source>
        <dbReference type="PROSITE" id="PS52004"/>
    </source>
</evidence>
<dbReference type="InterPro" id="IPR057326">
    <property type="entry name" value="KR_dom"/>
</dbReference>
<keyword evidence="5" id="KW-0597">Phosphoprotein</keyword>
<dbReference type="HOGENOM" id="CLU_227701_0_0_9"/>
<feature type="domain" description="Ketosynthase family 3 (KS3)" evidence="10">
    <location>
        <begin position="665"/>
        <end position="1086"/>
    </location>
</feature>
<keyword evidence="6" id="KW-0808">Transferase</keyword>
<dbReference type="InterPro" id="IPR036291">
    <property type="entry name" value="NAD(P)-bd_dom_sf"/>
</dbReference>
<keyword evidence="12" id="KW-1185">Reference proteome</keyword>
<dbReference type="Pfam" id="PF08659">
    <property type="entry name" value="KR"/>
    <property type="match status" value="1"/>
</dbReference>
<dbReference type="PROSITE" id="PS52004">
    <property type="entry name" value="KS3_2"/>
    <property type="match status" value="2"/>
</dbReference>
<evidence type="ECO:0000259" key="9">
    <source>
        <dbReference type="PROSITE" id="PS51186"/>
    </source>
</evidence>
<dbReference type="Gene3D" id="1.10.1240.100">
    <property type="match status" value="2"/>
</dbReference>
<keyword evidence="7" id="KW-0677">Repeat</keyword>
<accession>M1MRH6</accession>
<dbReference type="RefSeq" id="WP_015390518.1">
    <property type="nucleotide sequence ID" value="NC_020291.1"/>
</dbReference>
<evidence type="ECO:0000313" key="12">
    <source>
        <dbReference type="Proteomes" id="UP000011728"/>
    </source>
</evidence>
<dbReference type="InterPro" id="IPR009081">
    <property type="entry name" value="PP-bd_ACP"/>
</dbReference>
<dbReference type="SUPFAM" id="SSF53901">
    <property type="entry name" value="Thiolase-like"/>
    <property type="match status" value="2"/>
</dbReference>
<dbReference type="Proteomes" id="UP000011728">
    <property type="component" value="Chromosome"/>
</dbReference>
<name>M1MRH6_9CLOT</name>
<evidence type="ECO:0000256" key="7">
    <source>
        <dbReference type="ARBA" id="ARBA00022737"/>
    </source>
</evidence>
<evidence type="ECO:0000259" key="8">
    <source>
        <dbReference type="PROSITE" id="PS50075"/>
    </source>
</evidence>
<evidence type="ECO:0000256" key="2">
    <source>
        <dbReference type="ARBA" id="ARBA00004792"/>
    </source>
</evidence>
<keyword evidence="4" id="KW-0963">Cytoplasm</keyword>
<dbReference type="InterPro" id="IPR016039">
    <property type="entry name" value="Thiolase-like"/>
</dbReference>
<keyword evidence="3" id="KW-0596">Phosphopantetheine</keyword>
<proteinExistence type="predicted"/>
<dbReference type="CDD" id="cd08953">
    <property type="entry name" value="KR_2_SDR_x"/>
    <property type="match status" value="1"/>
</dbReference>
<dbReference type="Gene3D" id="3.40.50.720">
    <property type="entry name" value="NAD(P)-binding Rossmann-like Domain"/>
    <property type="match status" value="1"/>
</dbReference>
<dbReference type="Pfam" id="PF00975">
    <property type="entry name" value="Thioesterase"/>
    <property type="match status" value="1"/>
</dbReference>
<feature type="domain" description="Carrier" evidence="8">
    <location>
        <begin position="2510"/>
        <end position="2584"/>
    </location>
</feature>
<dbReference type="InterPro" id="IPR013968">
    <property type="entry name" value="PKS_KR"/>
</dbReference>
<dbReference type="InterPro" id="IPR016181">
    <property type="entry name" value="Acyl_CoA_acyltransferase"/>
</dbReference>
<dbReference type="Pfam" id="PF00583">
    <property type="entry name" value="Acetyltransf_1"/>
    <property type="match status" value="1"/>
</dbReference>
<feature type="domain" description="N-acetyltransferase" evidence="9">
    <location>
        <begin position="43"/>
        <end position="236"/>
    </location>
</feature>
<dbReference type="InterPro" id="IPR036736">
    <property type="entry name" value="ACP-like_sf"/>
</dbReference>
<dbReference type="Gene3D" id="1.10.1200.10">
    <property type="entry name" value="ACP-like"/>
    <property type="match status" value="3"/>
</dbReference>
<dbReference type="EMBL" id="CP004121">
    <property type="protein sequence ID" value="AGF54192.1"/>
    <property type="molecule type" value="Genomic_DNA"/>
</dbReference>
<dbReference type="SMART" id="SM00825">
    <property type="entry name" value="PKS_KS"/>
    <property type="match status" value="2"/>
</dbReference>
<dbReference type="PANTHER" id="PTHR43775:SF37">
    <property type="entry name" value="SI:DKEY-61P9.11"/>
    <property type="match status" value="1"/>
</dbReference>
<dbReference type="Pfam" id="PF22336">
    <property type="entry name" value="RhiE-like_linker"/>
    <property type="match status" value="2"/>
</dbReference>
<dbReference type="Gene3D" id="3.40.630.30">
    <property type="match status" value="1"/>
</dbReference>
<dbReference type="SMART" id="SM01294">
    <property type="entry name" value="PKS_PP_betabranch"/>
    <property type="match status" value="1"/>
</dbReference>
<comment type="pathway">
    <text evidence="2">Antibiotic biosynthesis.</text>
</comment>
<feature type="domain" description="Carrier" evidence="8">
    <location>
        <begin position="1768"/>
        <end position="1845"/>
    </location>
</feature>
<dbReference type="SMART" id="SM00823">
    <property type="entry name" value="PKS_PP"/>
    <property type="match status" value="2"/>
</dbReference>
<dbReference type="GO" id="GO:0006633">
    <property type="term" value="P:fatty acid biosynthetic process"/>
    <property type="evidence" value="ECO:0007669"/>
    <property type="project" value="TreeGrafter"/>
</dbReference>
<sequence length="2632" mass="300694">MSIGYLCDKFLEYAKSFKFPMADYESEFKSGKYDENYCTSRDYLIRLAQLKDMDSLLKIERDCWAEKVRADQLELEERINSNACLNFALEYQGEVVGVLYTQRLYETNIRHVKSNALEKYRVADGECIQLITLNVRLDYQDRGWGYELLEFALEYFSLHPEIKHVYAVTRCRDFLKSGLNTMQEYMKARFIDGKVDDPTLQFHQSHGAKVLGLVKNYRPDDLENQGCGVLIKYNIKERVWLGGRSKGQGERKKNAGELLIEFINKRLDINTDVKDKTLHELGLDSLDFTELLAYLQQELGVNISTRQLNSRTLNEIIKFCENENVETEHVEKQVPLQKRMHSIMKKYEEVVPLTLEGEGPLTFWIHPLSGDVGIYSDIANESDRSFRMIAIKACGFLSMNKEPLTSVVDIAKYYCEIITEIQQQGHYHIAGFSFGGTIAYEIVHQLQLAGKKTDTLILVEAPYIDGNEKDLFVTNDRNNLLMNANFLLLTLLSRVKAQEIDSGYIPISKEEIADVLNEKLLDYVVKCCKKRGLKQSEKELAFKISSMAKVHSSNLEAIRNYKALPLLKRETTRIYLFRTKSANAVSKKLWNPDYLENIQRKHGSLLPLMKKWSKVFPSIKTIILNGDNHFDIFHDKNNIKQFYDYCKDVYVGQSQESSNHIEPYTMQIAIIGMSGRFPDADNVNELWENLKTGRNSIKEFPKERGCNIDDFYDSRQKIPGKSYVKRGGFISNVDQFDPLFFKISPKEAVHMDPSERIFMEETWKAIEDAGYNPKSISEQSWGVFCCAKGDYEEKIVMTADRAYYNPTNSFASSRISYFLNLTGPAVFSDTACSSTLTVIEEACDNLVLGNCEVAIAGGGGIYSTPSMMVGSSQSLLFSPDEKCYTFDARANGTVIGEAIGVVILKPLEKAIADKDHIYGVIRGWGINQDGKTNGITAPSNKAQTSLQKKVYERFKISPENITMIEAHGTGTELGDAIEFQALTNTFQGYTDKKGYCSIGSYKPNLGHAFFGSGILGVIKLLLSLRYKQIPPMLNFKKTNSKIDMGNSPFYITTKLKNWESLNNKPLCGAINSFGATGTNVHVVIEEYKEKFSSPNDEEENKVVFLLSAEDSATLDDYVQKYIDAIDKKYLEDKHLIDMAYTLQHAREHMKYRLGFIVKSINDLRMKLVQYQFGKFDSNHIFYGKIGNGFSSKATDTNDALVGEKSTSDLEKLISLWIEGYSIDWNMLNEECDKRRISLPTYPFAKEHIWIDKIPEQQAVQEEQIIDKKKKKESLYLFAEQWLEKEIKEKPECKAETIVCLVSKETNQRALKEQFIYQNPNVNVVFIAAGLESLRLNEDCYTVNADKQESFQQAFRTIVNENDNISKIIYFWPYEELAYVSDYKTLLHIIKALAVEQVNANKLLLVGQYQNGLQRCYLESWIGFERSLGNMIFRTQVNTIMFESDNLQESIVTEKDAEKIVLEANASNMYKSSVHNDGKRYELEVQPQTMKNREVAIKRNGTYLITGGMGKLGFLFAKHLTKQYNANLVLTGRKILDEERKSRIRELEELGGNVIYVQAGVCNKAEMENVIREAVQYFTTIDGVLYMAGTANEVNILNKDVETFCQTIEPKIKGIQILSEVLEAYSVDFICYFSSLAAVLGDFGMCDYSLGNRFEMAYSAWLNRLQEKGEISKKTIAVGWPLWRDGGMKLSGGNSEAYLNVSGQRYLETEEGIALFEQLLSRSNKEYFVIAGDKKKIYNNLKLQNTDEEGQTMTYSKELKENHQANTHELVDTIEMDIKKIVNEMQGIPVEKLDVETYLTDYGFDSIILFDFARRISDQYKIDINATTILGYPTISQIAQYLAENYTQDINLCLGKKSTQQETNEKKMVDKSRKDDNECLKTKDIQVSSKKQEPIAIIGMSGRFPQTDTVDELWNKLLEKEECITSIPKDRWRVDEASSLEQLKCKRGGFIKGIDEFDPLFFNISPKEAKLMDPCQRVFLQEAWHSLEDAGYMGERIKGKSCGVFVGAEESQYAFMARKSGNVSIDQNAMLSSRIAYALDLKGPNMSVTASCSSGLVALHQACLSLRNEDCDMAIAGGVCLITSPVFYEEMDRLEMLSEDGKAYVFDSRANGLVPSETVAAVVLKPLSKAIADHDHVYGCIKGSGVNYNGRGTGIMSPNPRREAELMENVLEKYDVNPQDIQYIMTHSVGIPLGDASEIEGLKSVFRNHAVNSHECYLGTVKPIVGHTFAASGITSLISMLLAMKNKTIFGVSNFETQNPNITLNNTPFRINVNSVKWERRNNKPLQGAISTFANSGTNAFAVIEEYVQEENLNVREEQEREHIFNFQASDEQQLYEVVKINCEFIEKSEMALLDDIAYTLQNGRMEQHFRMAIITNNRAELLNRMHDYLNYKEGKTPIQELEHIFISQPDKEREKVGAVYQRYEKMMLKQMIENHDLEMLCVYWTRGNHVEWNDLYHTEKEQHRVSLPGYPFKKDKYWYFDESKVKTFENEPNRSIQEKNVDQEYDGDSNNVKAYILSLLSDWLGLSKDKIELNRDILDYGMNSIMVMKFAREFGKKFDCVLASREIFQYPTVNLLSEYLNKKLNLEVQEDLEEDANEEYHDSDAMDLINQFREESITIDELKNTMGVKKND</sequence>
<dbReference type="GO" id="GO:0005886">
    <property type="term" value="C:plasma membrane"/>
    <property type="evidence" value="ECO:0007669"/>
    <property type="project" value="TreeGrafter"/>
</dbReference>
<dbReference type="Gene3D" id="3.40.50.1820">
    <property type="entry name" value="alpha/beta hydrolase"/>
    <property type="match status" value="1"/>
</dbReference>
<dbReference type="InterPro" id="IPR020806">
    <property type="entry name" value="PKS_PP-bd"/>
</dbReference>
<dbReference type="InterPro" id="IPR050091">
    <property type="entry name" value="PKS_NRPS_Biosynth_Enz"/>
</dbReference>
<dbReference type="Pfam" id="PF00109">
    <property type="entry name" value="ketoacyl-synt"/>
    <property type="match status" value="2"/>
</dbReference>
<dbReference type="InterPro" id="IPR014030">
    <property type="entry name" value="Ketoacyl_synth_N"/>
</dbReference>
<dbReference type="KEGG" id="csr:Cspa_c03740"/>
<dbReference type="InterPro" id="IPR001031">
    <property type="entry name" value="Thioesterase"/>
</dbReference>
<evidence type="ECO:0000313" key="11">
    <source>
        <dbReference type="EMBL" id="AGF54192.1"/>
    </source>
</evidence>
<evidence type="ECO:0000256" key="4">
    <source>
        <dbReference type="ARBA" id="ARBA00022490"/>
    </source>
</evidence>
<dbReference type="PATRIC" id="fig|931276.5.peg.355"/>
<dbReference type="InterPro" id="IPR014031">
    <property type="entry name" value="Ketoacyl_synth_C"/>
</dbReference>
<dbReference type="SUPFAM" id="SSF51735">
    <property type="entry name" value="NAD(P)-binding Rossmann-fold domains"/>
    <property type="match status" value="1"/>
</dbReference>
<dbReference type="eggNOG" id="COG3321">
    <property type="taxonomic scope" value="Bacteria"/>
</dbReference>
<gene>
    <name evidence="11" type="primary">pksM</name>
    <name evidence="11" type="ORF">Cspa_c03740</name>
</gene>
<dbReference type="GO" id="GO:0071770">
    <property type="term" value="P:DIM/DIP cell wall layer assembly"/>
    <property type="evidence" value="ECO:0007669"/>
    <property type="project" value="TreeGrafter"/>
</dbReference>
<dbReference type="GO" id="GO:0004312">
    <property type="term" value="F:fatty acid synthase activity"/>
    <property type="evidence" value="ECO:0007669"/>
    <property type="project" value="TreeGrafter"/>
</dbReference>
<dbReference type="PROSITE" id="PS51186">
    <property type="entry name" value="GNAT"/>
    <property type="match status" value="1"/>
</dbReference>
<dbReference type="InterPro" id="IPR029058">
    <property type="entry name" value="AB_hydrolase_fold"/>
</dbReference>
<dbReference type="GO" id="GO:0005737">
    <property type="term" value="C:cytoplasm"/>
    <property type="evidence" value="ECO:0007669"/>
    <property type="project" value="UniProtKB-SubCell"/>
</dbReference>
<dbReference type="SMART" id="SM00822">
    <property type="entry name" value="PKS_KR"/>
    <property type="match status" value="1"/>
</dbReference>
<evidence type="ECO:0000256" key="1">
    <source>
        <dbReference type="ARBA" id="ARBA00004496"/>
    </source>
</evidence>
<dbReference type="Gene3D" id="3.40.47.10">
    <property type="match status" value="2"/>
</dbReference>
<dbReference type="SUPFAM" id="SSF53474">
    <property type="entry name" value="alpha/beta-Hydrolases"/>
    <property type="match status" value="1"/>
</dbReference>
<dbReference type="InterPro" id="IPR020615">
    <property type="entry name" value="Thiolase_acyl_enz_int_AS"/>
</dbReference>
<dbReference type="OrthoDB" id="9765680at2"/>
<dbReference type="SUPFAM" id="SSF47336">
    <property type="entry name" value="ACP-like"/>
    <property type="match status" value="3"/>
</dbReference>
<evidence type="ECO:0000256" key="6">
    <source>
        <dbReference type="ARBA" id="ARBA00022679"/>
    </source>
</evidence>
<dbReference type="InterPro" id="IPR000182">
    <property type="entry name" value="GNAT_dom"/>
</dbReference>
<reference evidence="11 12" key="1">
    <citation type="submission" date="2013-02" db="EMBL/GenBank/DDBJ databases">
        <title>Genome sequence of Clostridium saccharoperbutylacetonicum N1-4(HMT).</title>
        <authorList>
            <person name="Poehlein A."/>
            <person name="Daniel R."/>
        </authorList>
    </citation>
    <scope>NUCLEOTIDE SEQUENCE [LARGE SCALE GENOMIC DNA]</scope>
    <source>
        <strain evidence="12">N1-4(HMT)</strain>
    </source>
</reference>
<protein>
    <submittedName>
        <fullName evidence="11">Polyketide synthase PksM</fullName>
    </submittedName>
</protein>
<organism evidence="11 12">
    <name type="scientific">Clostridium saccharoperbutylacetonicum N1-4(HMT)</name>
    <dbReference type="NCBI Taxonomy" id="931276"/>
    <lineage>
        <taxon>Bacteria</taxon>
        <taxon>Bacillati</taxon>
        <taxon>Bacillota</taxon>
        <taxon>Clostridia</taxon>
        <taxon>Eubacteriales</taxon>
        <taxon>Clostridiaceae</taxon>
        <taxon>Clostridium</taxon>
    </lineage>
</organism>
<evidence type="ECO:0000256" key="5">
    <source>
        <dbReference type="ARBA" id="ARBA00022553"/>
    </source>
</evidence>
<dbReference type="CDD" id="cd00833">
    <property type="entry name" value="PKS"/>
    <property type="match status" value="2"/>
</dbReference>
<dbReference type="PANTHER" id="PTHR43775">
    <property type="entry name" value="FATTY ACID SYNTHASE"/>
    <property type="match status" value="1"/>
</dbReference>
<dbReference type="Pfam" id="PF02801">
    <property type="entry name" value="Ketoacyl-synt_C"/>
    <property type="match status" value="2"/>
</dbReference>
<dbReference type="GO" id="GO:0031177">
    <property type="term" value="F:phosphopantetheine binding"/>
    <property type="evidence" value="ECO:0007669"/>
    <property type="project" value="InterPro"/>
</dbReference>
<comment type="subcellular location">
    <subcellularLocation>
        <location evidence="1">Cytoplasm</location>
    </subcellularLocation>
</comment>
<dbReference type="SUPFAM" id="SSF55729">
    <property type="entry name" value="Acyl-CoA N-acyltransferases (Nat)"/>
    <property type="match status" value="1"/>
</dbReference>
<dbReference type="InterPro" id="IPR020841">
    <property type="entry name" value="PKS_Beta-ketoAc_synthase_dom"/>
</dbReference>
<dbReference type="PROSITE" id="PS00098">
    <property type="entry name" value="THIOLASE_1"/>
    <property type="match status" value="1"/>
</dbReference>